<keyword evidence="1 4" id="KW-0479">Metal-binding</keyword>
<dbReference type="GO" id="GO:0046872">
    <property type="term" value="F:metal ion binding"/>
    <property type="evidence" value="ECO:0007669"/>
    <property type="project" value="UniProtKB-KW"/>
</dbReference>
<feature type="compositionally biased region" description="Polar residues" evidence="5">
    <location>
        <begin position="447"/>
        <end position="465"/>
    </location>
</feature>
<feature type="region of interest" description="Disordered" evidence="5">
    <location>
        <begin position="518"/>
        <end position="557"/>
    </location>
</feature>
<evidence type="ECO:0000256" key="5">
    <source>
        <dbReference type="SAM" id="MobiDB-lite"/>
    </source>
</evidence>
<keyword evidence="8" id="KW-1185">Reference proteome</keyword>
<feature type="region of interest" description="Disordered" evidence="5">
    <location>
        <begin position="581"/>
        <end position="608"/>
    </location>
</feature>
<gene>
    <name evidence="7" type="ORF">BDA99DRAFT_571213</name>
</gene>
<feature type="binding site" evidence="4">
    <location>
        <position position="127"/>
    </location>
    <ligand>
        <name>Zn(2+)</name>
        <dbReference type="ChEBI" id="CHEBI:29105"/>
        <label>2</label>
    </ligand>
</feature>
<feature type="binding site" evidence="4">
    <location>
        <position position="126"/>
    </location>
    <ligand>
        <name>Zn(2+)</name>
        <dbReference type="ChEBI" id="CHEBI:29105"/>
        <label>1</label>
    </ligand>
</feature>
<feature type="active site" description="Proton donor" evidence="3">
    <location>
        <position position="86"/>
    </location>
</feature>
<feature type="compositionally biased region" description="Low complexity" evidence="5">
    <location>
        <begin position="597"/>
        <end position="608"/>
    </location>
</feature>
<feature type="region of interest" description="Disordered" evidence="5">
    <location>
        <begin position="178"/>
        <end position="204"/>
    </location>
</feature>
<keyword evidence="2" id="KW-0378">Hydrolase</keyword>
<evidence type="ECO:0000313" key="7">
    <source>
        <dbReference type="EMBL" id="KAI9266921.1"/>
    </source>
</evidence>
<dbReference type="PRINTS" id="PR00387">
    <property type="entry name" value="PDIESTERASE1"/>
</dbReference>
<accession>A0AAD5K351</accession>
<dbReference type="InterPro" id="IPR002073">
    <property type="entry name" value="PDEase_catalytic_dom"/>
</dbReference>
<feature type="compositionally biased region" description="Low complexity" evidence="5">
    <location>
        <begin position="519"/>
        <end position="535"/>
    </location>
</feature>
<dbReference type="AlphaFoldDB" id="A0AAD5K351"/>
<reference evidence="7" key="1">
    <citation type="journal article" date="2022" name="IScience">
        <title>Evolution of zygomycete secretomes and the origins of terrestrial fungal ecologies.</title>
        <authorList>
            <person name="Chang Y."/>
            <person name="Wang Y."/>
            <person name="Mondo S."/>
            <person name="Ahrendt S."/>
            <person name="Andreopoulos W."/>
            <person name="Barry K."/>
            <person name="Beard J."/>
            <person name="Benny G.L."/>
            <person name="Blankenship S."/>
            <person name="Bonito G."/>
            <person name="Cuomo C."/>
            <person name="Desiro A."/>
            <person name="Gervers K.A."/>
            <person name="Hundley H."/>
            <person name="Kuo A."/>
            <person name="LaButti K."/>
            <person name="Lang B.F."/>
            <person name="Lipzen A."/>
            <person name="O'Donnell K."/>
            <person name="Pangilinan J."/>
            <person name="Reynolds N."/>
            <person name="Sandor L."/>
            <person name="Smith M.E."/>
            <person name="Tsang A."/>
            <person name="Grigoriev I.V."/>
            <person name="Stajich J.E."/>
            <person name="Spatafora J.W."/>
        </authorList>
    </citation>
    <scope>NUCLEOTIDE SEQUENCE</scope>
    <source>
        <strain evidence="7">RSA 2281</strain>
    </source>
</reference>
<feature type="binding site" evidence="4">
    <location>
        <position position="320"/>
    </location>
    <ligand>
        <name>Zn(2+)</name>
        <dbReference type="ChEBI" id="CHEBI:29105"/>
        <label>1</label>
    </ligand>
</feature>
<dbReference type="InterPro" id="IPR023088">
    <property type="entry name" value="PDEase"/>
</dbReference>
<dbReference type="GO" id="GO:0007165">
    <property type="term" value="P:signal transduction"/>
    <property type="evidence" value="ECO:0007669"/>
    <property type="project" value="InterPro"/>
</dbReference>
<protein>
    <recommendedName>
        <fullName evidence="6">PDEase domain-containing protein</fullName>
    </recommendedName>
</protein>
<evidence type="ECO:0000256" key="3">
    <source>
        <dbReference type="PIRSR" id="PIRSR623088-1"/>
    </source>
</evidence>
<feature type="region of interest" description="Disordered" evidence="5">
    <location>
        <begin position="447"/>
        <end position="468"/>
    </location>
</feature>
<feature type="compositionally biased region" description="Low complexity" evidence="5">
    <location>
        <begin position="250"/>
        <end position="263"/>
    </location>
</feature>
<evidence type="ECO:0000313" key="8">
    <source>
        <dbReference type="Proteomes" id="UP001209540"/>
    </source>
</evidence>
<name>A0AAD5K351_9FUNG</name>
<feature type="domain" description="PDEase" evidence="6">
    <location>
        <begin position="10"/>
        <end position="414"/>
    </location>
</feature>
<evidence type="ECO:0000259" key="6">
    <source>
        <dbReference type="PROSITE" id="PS51845"/>
    </source>
</evidence>
<feature type="binding site" evidence="4">
    <location>
        <position position="90"/>
    </location>
    <ligand>
        <name>Zn(2+)</name>
        <dbReference type="ChEBI" id="CHEBI:29105"/>
        <label>1</label>
    </ligand>
</feature>
<reference evidence="7" key="2">
    <citation type="submission" date="2023-02" db="EMBL/GenBank/DDBJ databases">
        <authorList>
            <consortium name="DOE Joint Genome Institute"/>
            <person name="Mondo S.J."/>
            <person name="Chang Y."/>
            <person name="Wang Y."/>
            <person name="Ahrendt S."/>
            <person name="Andreopoulos W."/>
            <person name="Barry K."/>
            <person name="Beard J."/>
            <person name="Benny G.L."/>
            <person name="Blankenship S."/>
            <person name="Bonito G."/>
            <person name="Cuomo C."/>
            <person name="Desiro A."/>
            <person name="Gervers K.A."/>
            <person name="Hundley H."/>
            <person name="Kuo A."/>
            <person name="LaButti K."/>
            <person name="Lang B.F."/>
            <person name="Lipzen A."/>
            <person name="O'Donnell K."/>
            <person name="Pangilinan J."/>
            <person name="Reynolds N."/>
            <person name="Sandor L."/>
            <person name="Smith M.W."/>
            <person name="Tsang A."/>
            <person name="Grigoriev I.V."/>
            <person name="Stajich J.E."/>
            <person name="Spatafora J.W."/>
        </authorList>
    </citation>
    <scope>NUCLEOTIDE SEQUENCE</scope>
    <source>
        <strain evidence="7">RSA 2281</strain>
    </source>
</reference>
<dbReference type="SMART" id="SM00471">
    <property type="entry name" value="HDc"/>
    <property type="match status" value="1"/>
</dbReference>
<dbReference type="PROSITE" id="PS51845">
    <property type="entry name" value="PDEASE_I_2"/>
    <property type="match status" value="1"/>
</dbReference>
<feature type="region of interest" description="Disordered" evidence="5">
    <location>
        <begin position="250"/>
        <end position="270"/>
    </location>
</feature>
<dbReference type="EMBL" id="JAIXMP010000010">
    <property type="protein sequence ID" value="KAI9266921.1"/>
    <property type="molecule type" value="Genomic_DNA"/>
</dbReference>
<proteinExistence type="predicted"/>
<evidence type="ECO:0000256" key="4">
    <source>
        <dbReference type="PIRSR" id="PIRSR623088-3"/>
    </source>
</evidence>
<feature type="compositionally biased region" description="Acidic residues" evidence="5">
    <location>
        <begin position="284"/>
        <end position="293"/>
    </location>
</feature>
<feature type="region of interest" description="Disordered" evidence="5">
    <location>
        <begin position="284"/>
        <end position="305"/>
    </location>
</feature>
<feature type="compositionally biased region" description="Low complexity" evidence="5">
    <location>
        <begin position="192"/>
        <end position="203"/>
    </location>
</feature>
<feature type="binding site" evidence="4">
    <location>
        <position position="127"/>
    </location>
    <ligand>
        <name>Zn(2+)</name>
        <dbReference type="ChEBI" id="CHEBI:29105"/>
        <label>1</label>
    </ligand>
</feature>
<dbReference type="GO" id="GO:0004114">
    <property type="term" value="F:3',5'-cyclic-nucleotide phosphodiesterase activity"/>
    <property type="evidence" value="ECO:0007669"/>
    <property type="project" value="InterPro"/>
</dbReference>
<feature type="compositionally biased region" description="Basic and acidic residues" evidence="5">
    <location>
        <begin position="181"/>
        <end position="191"/>
    </location>
</feature>
<dbReference type="Gene3D" id="1.10.1300.10">
    <property type="entry name" value="3'5'-cyclic nucleotide phosphodiesterase, catalytic domain"/>
    <property type="match status" value="1"/>
</dbReference>
<dbReference type="SUPFAM" id="SSF109604">
    <property type="entry name" value="HD-domain/PDEase-like"/>
    <property type="match status" value="1"/>
</dbReference>
<dbReference type="InterPro" id="IPR003607">
    <property type="entry name" value="HD/PDEase_dom"/>
</dbReference>
<evidence type="ECO:0000256" key="2">
    <source>
        <dbReference type="ARBA" id="ARBA00022801"/>
    </source>
</evidence>
<organism evidence="7 8">
    <name type="scientific">Phascolomyces articulosus</name>
    <dbReference type="NCBI Taxonomy" id="60185"/>
    <lineage>
        <taxon>Eukaryota</taxon>
        <taxon>Fungi</taxon>
        <taxon>Fungi incertae sedis</taxon>
        <taxon>Mucoromycota</taxon>
        <taxon>Mucoromycotina</taxon>
        <taxon>Mucoromycetes</taxon>
        <taxon>Mucorales</taxon>
        <taxon>Lichtheimiaceae</taxon>
        <taxon>Phascolomyces</taxon>
    </lineage>
</organism>
<dbReference type="PANTHER" id="PTHR11347">
    <property type="entry name" value="CYCLIC NUCLEOTIDE PHOSPHODIESTERASE"/>
    <property type="match status" value="1"/>
</dbReference>
<evidence type="ECO:0000256" key="1">
    <source>
        <dbReference type="ARBA" id="ARBA00022723"/>
    </source>
</evidence>
<dbReference type="Pfam" id="PF00233">
    <property type="entry name" value="PDEase_I"/>
    <property type="match status" value="1"/>
</dbReference>
<dbReference type="Proteomes" id="UP001209540">
    <property type="component" value="Unassembled WGS sequence"/>
</dbReference>
<dbReference type="InterPro" id="IPR036971">
    <property type="entry name" value="PDEase_catalytic_dom_sf"/>
</dbReference>
<sequence length="608" mass="69799">MLILKFNALSAHDLFAIERRLIRWQNRRPTVNLHLNVLDYGRTDLYGHLLGMFIELNIVEALNITPSQLLDFFIDVDTTYLNAPYHSFYHAVDIVTMLYYILIELEADRYLSRLDVAVLLLAALCHDAGHPGYNNLYQVNFKTNLALKYSNTSVLESYSVDITRDLLHKHKLLKSLSNKDNNNRTKKESTDKNNNNNATKTTTCHQQDHCWSEQEFIKEIENLILSTDMVYHYELQQQLGILEDLLSTTNSSSSSSTSSSSCCSDDDDDDDSFYSSWEEYEEDFSFDDDDDDTSTTSNSHDELKEKHRQSLSRVLLHAADISNTVRPWPISKQWSDLIVQEFFRQGDAEKAAGLDVSPGMDRDQSTQPNISLTFGDLLVQPYFQALAAFLPSARVFLDTLAENRCEWERLKDQPNSTTQVNTISSPIAPTMTIPCNNNNAMTSIQQQPERQFPNSLLPPSNTSHPSGRRVSVAAGMIVIPDHHDDYYSNYYYYYHHHHHHHHHHRKSIRKRQRSSLMLNPHPHAHSNNSSNSNSPTMKHKRPLGFRSASHSGTAHDRRRIPVHWASADLLKPIVFESPSSTTTSSMLFHTHQDKQQKQLLQQQQHQPV</sequence>
<comment type="caution">
    <text evidence="7">The sequence shown here is derived from an EMBL/GenBank/DDBJ whole genome shotgun (WGS) entry which is preliminary data.</text>
</comment>
<dbReference type="CDD" id="cd00077">
    <property type="entry name" value="HDc"/>
    <property type="match status" value="1"/>
</dbReference>